<evidence type="ECO:0000313" key="1">
    <source>
        <dbReference type="EMBL" id="SUB60893.1"/>
    </source>
</evidence>
<sequence>MENEVTYRGELWWSGGIVTSFSYVRILEVDCKFPSQFGLILFKNKFD</sequence>
<dbReference type="EMBL" id="UGTB01000004">
    <property type="protein sequence ID" value="SUB60893.1"/>
    <property type="molecule type" value="Genomic_DNA"/>
</dbReference>
<organism evidence="1 2">
    <name type="scientific">Peptostreptococcus anaerobius</name>
    <dbReference type="NCBI Taxonomy" id="1261"/>
    <lineage>
        <taxon>Bacteria</taxon>
        <taxon>Bacillati</taxon>
        <taxon>Bacillota</taxon>
        <taxon>Clostridia</taxon>
        <taxon>Peptostreptococcales</taxon>
        <taxon>Peptostreptococcaceae</taxon>
        <taxon>Peptostreptococcus</taxon>
    </lineage>
</organism>
<name>A0A379CEY5_9FIRM</name>
<dbReference type="AlphaFoldDB" id="A0A379CEY5"/>
<proteinExistence type="predicted"/>
<dbReference type="Proteomes" id="UP000255101">
    <property type="component" value="Unassembled WGS sequence"/>
</dbReference>
<accession>A0A379CEY5</accession>
<evidence type="ECO:0000313" key="2">
    <source>
        <dbReference type="Proteomes" id="UP000255101"/>
    </source>
</evidence>
<protein>
    <submittedName>
        <fullName evidence="1">Uncharacterized protein</fullName>
    </submittedName>
</protein>
<reference evidence="1 2" key="1">
    <citation type="submission" date="2018-06" db="EMBL/GenBank/DDBJ databases">
        <authorList>
            <consortium name="Pathogen Informatics"/>
            <person name="Doyle S."/>
        </authorList>
    </citation>
    <scope>NUCLEOTIDE SEQUENCE [LARGE SCALE GENOMIC DNA]</scope>
    <source>
        <strain evidence="1 2">NCTC11460</strain>
    </source>
</reference>
<gene>
    <name evidence="1" type="ORF">NCTC11460_00808</name>
</gene>